<comment type="caution">
    <text evidence="1">The sequence shown here is derived from an EMBL/GenBank/DDBJ whole genome shotgun (WGS) entry which is preliminary data.</text>
</comment>
<proteinExistence type="predicted"/>
<dbReference type="AlphaFoldDB" id="A0A9X9X9T2"/>
<evidence type="ECO:0000313" key="2">
    <source>
        <dbReference type="Proteomes" id="UP001138709"/>
    </source>
</evidence>
<reference evidence="1" key="2">
    <citation type="journal article" date="2021" name="Syst. Appl. Microbiol.">
        <title>Roseomonas hellenica sp. nov., isolated from roots of wild-growing Alkanna tinctoria.</title>
        <authorList>
            <person name="Rat A."/>
            <person name="Naranjo H.D."/>
            <person name="Lebbe L."/>
            <person name="Cnockaert M."/>
            <person name="Krigas N."/>
            <person name="Grigoriadou K."/>
            <person name="Maloupa E."/>
            <person name="Willems A."/>
        </authorList>
    </citation>
    <scope>NUCLEOTIDE SEQUENCE</scope>
    <source>
        <strain evidence="1">LMG 31228</strain>
    </source>
</reference>
<dbReference type="Proteomes" id="UP001138709">
    <property type="component" value="Unassembled WGS sequence"/>
</dbReference>
<name>A0A9X9X9T2_9PROT</name>
<evidence type="ECO:0000313" key="1">
    <source>
        <dbReference type="EMBL" id="MBR0680468.1"/>
    </source>
</evidence>
<dbReference type="RefSeq" id="WP_211845993.1">
    <property type="nucleotide sequence ID" value="NZ_JAAEDL010000006.1"/>
</dbReference>
<sequence>MERHVPRVAPVGPSAAVRPASIRVQANPAGPAILYAVPPRLQTGSPGGLPMIVTSFGAERQRADGTTACRAMVIASHALSQARFARATTRRGDGVPVQVLAQETRCGSAGGCLFVEALRPTFPADALRQSAESGTPWRSRLTGSAAFVEVGIPPGHVRAPLEPFAGWAPRQSRDALPASPRRWLDRPALFPLHEAS</sequence>
<keyword evidence="2" id="KW-1185">Reference proteome</keyword>
<gene>
    <name evidence="1" type="ORF">GXW74_08215</name>
</gene>
<accession>A0A9X9X9T2</accession>
<dbReference type="EMBL" id="JAAEDL010000006">
    <property type="protein sequence ID" value="MBR0680468.1"/>
    <property type="molecule type" value="Genomic_DNA"/>
</dbReference>
<protein>
    <submittedName>
        <fullName evidence="1">Uncharacterized protein</fullName>
    </submittedName>
</protein>
<organism evidence="1 2">
    <name type="scientific">Neoroseomonas eburnea</name>
    <dbReference type="NCBI Taxonomy" id="1346889"/>
    <lineage>
        <taxon>Bacteria</taxon>
        <taxon>Pseudomonadati</taxon>
        <taxon>Pseudomonadota</taxon>
        <taxon>Alphaproteobacteria</taxon>
        <taxon>Acetobacterales</taxon>
        <taxon>Acetobacteraceae</taxon>
        <taxon>Neoroseomonas</taxon>
    </lineage>
</organism>
<reference evidence="1" key="1">
    <citation type="submission" date="2020-01" db="EMBL/GenBank/DDBJ databases">
        <authorList>
            <person name="Rat A."/>
        </authorList>
    </citation>
    <scope>NUCLEOTIDE SEQUENCE</scope>
    <source>
        <strain evidence="1">LMG 31228</strain>
    </source>
</reference>